<evidence type="ECO:0000256" key="1">
    <source>
        <dbReference type="ARBA" id="ARBA00023170"/>
    </source>
</evidence>
<dbReference type="Pfam" id="PF01590">
    <property type="entry name" value="GAF"/>
    <property type="match status" value="1"/>
</dbReference>
<dbReference type="InterPro" id="IPR001245">
    <property type="entry name" value="Ser-Thr/Tyr_kinase_cat_dom"/>
</dbReference>
<dbReference type="EMBL" id="JALJOU010000033">
    <property type="protein sequence ID" value="KAK9834139.1"/>
    <property type="molecule type" value="Genomic_DNA"/>
</dbReference>
<dbReference type="Gene3D" id="3.30.200.20">
    <property type="entry name" value="Phosphorylase Kinase, domain 1"/>
    <property type="match status" value="1"/>
</dbReference>
<keyword evidence="1" id="KW-0675">Receptor</keyword>
<dbReference type="PROSITE" id="PS50011">
    <property type="entry name" value="PROTEIN_KINASE_DOM"/>
    <property type="match status" value="1"/>
</dbReference>
<dbReference type="SUPFAM" id="SSF55781">
    <property type="entry name" value="GAF domain-like"/>
    <property type="match status" value="1"/>
</dbReference>
<dbReference type="AlphaFoldDB" id="A0AAW1RK00"/>
<protein>
    <recommendedName>
        <fullName evidence="4">Protein kinase domain-containing protein</fullName>
    </recommendedName>
</protein>
<dbReference type="Gene3D" id="1.10.510.10">
    <property type="entry name" value="Transferase(Phosphotransferase) domain 1"/>
    <property type="match status" value="1"/>
</dbReference>
<dbReference type="GO" id="GO:0004674">
    <property type="term" value="F:protein serine/threonine kinase activity"/>
    <property type="evidence" value="ECO:0007669"/>
    <property type="project" value="TreeGrafter"/>
</dbReference>
<proteinExistence type="predicted"/>
<dbReference type="InterPro" id="IPR017441">
    <property type="entry name" value="Protein_kinase_ATP_BS"/>
</dbReference>
<feature type="region of interest" description="Disordered" evidence="3">
    <location>
        <begin position="1"/>
        <end position="23"/>
    </location>
</feature>
<dbReference type="InterPro" id="IPR008266">
    <property type="entry name" value="Tyr_kinase_AS"/>
</dbReference>
<feature type="binding site" evidence="2">
    <location>
        <position position="579"/>
    </location>
    <ligand>
        <name>ATP</name>
        <dbReference type="ChEBI" id="CHEBI:30616"/>
    </ligand>
</feature>
<feature type="region of interest" description="Disordered" evidence="3">
    <location>
        <begin position="217"/>
        <end position="237"/>
    </location>
</feature>
<dbReference type="Pfam" id="PF07714">
    <property type="entry name" value="PK_Tyr_Ser-Thr"/>
    <property type="match status" value="1"/>
</dbReference>
<dbReference type="PANTHER" id="PTHR44329:SF214">
    <property type="entry name" value="PROTEIN KINASE DOMAIN-CONTAINING PROTEIN"/>
    <property type="match status" value="1"/>
</dbReference>
<evidence type="ECO:0000313" key="6">
    <source>
        <dbReference type="Proteomes" id="UP001445335"/>
    </source>
</evidence>
<dbReference type="Gene3D" id="3.30.450.40">
    <property type="match status" value="1"/>
</dbReference>
<accession>A0AAW1RK00</accession>
<dbReference type="PROSITE" id="PS00109">
    <property type="entry name" value="PROTEIN_KINASE_TYR"/>
    <property type="match status" value="1"/>
</dbReference>
<reference evidence="5 6" key="1">
    <citation type="journal article" date="2024" name="Nat. Commun.">
        <title>Phylogenomics reveals the evolutionary origins of lichenization in chlorophyte algae.</title>
        <authorList>
            <person name="Puginier C."/>
            <person name="Libourel C."/>
            <person name="Otte J."/>
            <person name="Skaloud P."/>
            <person name="Haon M."/>
            <person name="Grisel S."/>
            <person name="Petersen M."/>
            <person name="Berrin J.G."/>
            <person name="Delaux P.M."/>
            <person name="Dal Grande F."/>
            <person name="Keller J."/>
        </authorList>
    </citation>
    <scope>NUCLEOTIDE SEQUENCE [LARGE SCALE GENOMIC DNA]</scope>
    <source>
        <strain evidence="5 6">SAG 245.80</strain>
    </source>
</reference>
<dbReference type="InterPro" id="IPR000719">
    <property type="entry name" value="Prot_kinase_dom"/>
</dbReference>
<keyword evidence="2" id="KW-0547">Nucleotide-binding</keyword>
<dbReference type="Proteomes" id="UP001445335">
    <property type="component" value="Unassembled WGS sequence"/>
</dbReference>
<dbReference type="InterPro" id="IPR051681">
    <property type="entry name" value="Ser/Thr_Kinases-Pseudokinases"/>
</dbReference>
<dbReference type="InterPro" id="IPR003018">
    <property type="entry name" value="GAF"/>
</dbReference>
<dbReference type="PROSITE" id="PS00107">
    <property type="entry name" value="PROTEIN_KINASE_ATP"/>
    <property type="match status" value="1"/>
</dbReference>
<feature type="compositionally biased region" description="Polar residues" evidence="3">
    <location>
        <begin position="79"/>
        <end position="90"/>
    </location>
</feature>
<keyword evidence="2" id="KW-0067">ATP-binding</keyword>
<evidence type="ECO:0000256" key="2">
    <source>
        <dbReference type="PROSITE-ProRule" id="PRU10141"/>
    </source>
</evidence>
<keyword evidence="6" id="KW-1185">Reference proteome</keyword>
<dbReference type="PANTHER" id="PTHR44329">
    <property type="entry name" value="SERINE/THREONINE-PROTEIN KINASE TNNI3K-RELATED"/>
    <property type="match status" value="1"/>
</dbReference>
<feature type="domain" description="Protein kinase" evidence="4">
    <location>
        <begin position="552"/>
        <end position="739"/>
    </location>
</feature>
<name>A0AAW1RK00_9CHLO</name>
<dbReference type="SUPFAM" id="SSF56112">
    <property type="entry name" value="Protein kinase-like (PK-like)"/>
    <property type="match status" value="1"/>
</dbReference>
<feature type="region of interest" description="Disordered" evidence="3">
    <location>
        <begin position="39"/>
        <end position="91"/>
    </location>
</feature>
<feature type="region of interest" description="Disordered" evidence="3">
    <location>
        <begin position="142"/>
        <end position="179"/>
    </location>
</feature>
<dbReference type="InterPro" id="IPR011009">
    <property type="entry name" value="Kinase-like_dom_sf"/>
</dbReference>
<dbReference type="GO" id="GO:0005524">
    <property type="term" value="F:ATP binding"/>
    <property type="evidence" value="ECO:0007669"/>
    <property type="project" value="UniProtKB-UniRule"/>
</dbReference>
<sequence length="739" mass="77492">MGQCASAEAKHKEGVPGAENGGANAAAYLGDALRACKPAEAEVGDPPQEKRSQPACGASPERGCADEPAVPDMLRQEAGSRSSSAEQPSVSAFAMQSGAPLEEACGSGASDVPREIVMLPRRPPLTVAVSLPVEDMLPSPASLAAQVGGGKTPPLSPPGAWQSPAGGDTPRDTAAKGDSLAARRMSMGALASKQTRDVLGRLQSSAPGQEGLAMLRRASRDDSGPTNGRAASAQQQRDLELHADPGIEHILGLAASVFRVDSVLMWLAEGDRVFVRAGCNAFPPGSRAVCCHLLVPDKHVLIVADTAAESWLAGHPEVTDHIKSYVAAPLIASNGCWLGVLGLCSAQTRKLEATNSAILSNMAGLLVREVWGAFEHRQKQRIRQLIRVVDCYSEPLLFVEASAVRPWQILHANDPALRITGLDRPSIAGQPFWDIFCMQDSKGNSRSLGELCEDAGAGTEFAVQGLQCAISSGSVSGNAAIFYTLTFRPAAMDASAEGNGSRQAGATCSGPGVRPVLPTGVPAAAALPQYFCVAVREELAVPDSAQTPFKGLQLGTMIGKGGYGRVYRGMYDGQLVAVKVCDASKVRRDKNGVPIEAVITENMAHMNVGLFRKAPDGPVNWGALLTTAAEIASGMAFLHARSLVHGDLSGGNILLTSCTANTHGFTAKVSDFGLARDMDVLSKIETKTTGTVTHMAPEVLSKGVVSKAADCFSFGVLLWEMASAQYEKKHMRIAITRFT</sequence>
<comment type="caution">
    <text evidence="5">The sequence shown here is derived from an EMBL/GenBank/DDBJ whole genome shotgun (WGS) entry which is preliminary data.</text>
</comment>
<evidence type="ECO:0000256" key="3">
    <source>
        <dbReference type="SAM" id="MobiDB-lite"/>
    </source>
</evidence>
<gene>
    <name evidence="5" type="ORF">WJX81_001741</name>
</gene>
<evidence type="ECO:0000259" key="4">
    <source>
        <dbReference type="PROSITE" id="PS50011"/>
    </source>
</evidence>
<evidence type="ECO:0000313" key="5">
    <source>
        <dbReference type="EMBL" id="KAK9834139.1"/>
    </source>
</evidence>
<organism evidence="5 6">
    <name type="scientific">Elliptochloris bilobata</name>
    <dbReference type="NCBI Taxonomy" id="381761"/>
    <lineage>
        <taxon>Eukaryota</taxon>
        <taxon>Viridiplantae</taxon>
        <taxon>Chlorophyta</taxon>
        <taxon>core chlorophytes</taxon>
        <taxon>Trebouxiophyceae</taxon>
        <taxon>Trebouxiophyceae incertae sedis</taxon>
        <taxon>Elliptochloris clade</taxon>
        <taxon>Elliptochloris</taxon>
    </lineage>
</organism>
<dbReference type="InterPro" id="IPR029016">
    <property type="entry name" value="GAF-like_dom_sf"/>
</dbReference>